<protein>
    <submittedName>
        <fullName evidence="2">Uncharacterized protein</fullName>
    </submittedName>
</protein>
<dbReference type="Proteomes" id="UP001244563">
    <property type="component" value="Unassembled WGS sequence"/>
</dbReference>
<dbReference type="RefSeq" id="WP_306877959.1">
    <property type="nucleotide sequence ID" value="NZ_JAUSSW010000004.1"/>
</dbReference>
<name>A0ABT9TP90_PAENI</name>
<evidence type="ECO:0000256" key="1">
    <source>
        <dbReference type="SAM" id="MobiDB-lite"/>
    </source>
</evidence>
<evidence type="ECO:0000313" key="3">
    <source>
        <dbReference type="Proteomes" id="UP001244563"/>
    </source>
</evidence>
<evidence type="ECO:0000313" key="2">
    <source>
        <dbReference type="EMBL" id="MDQ0102312.1"/>
    </source>
</evidence>
<comment type="caution">
    <text evidence="2">The sequence shown here is derived from an EMBL/GenBank/DDBJ whole genome shotgun (WGS) entry which is preliminary data.</text>
</comment>
<gene>
    <name evidence="2" type="ORF">J2T10_001958</name>
</gene>
<keyword evidence="3" id="KW-1185">Reference proteome</keyword>
<feature type="compositionally biased region" description="Basic and acidic residues" evidence="1">
    <location>
        <begin position="46"/>
        <end position="62"/>
    </location>
</feature>
<reference evidence="2 3" key="1">
    <citation type="submission" date="2023-07" db="EMBL/GenBank/DDBJ databases">
        <title>Sorghum-associated microbial communities from plants grown in Nebraska, USA.</title>
        <authorList>
            <person name="Schachtman D."/>
        </authorList>
    </citation>
    <scope>NUCLEOTIDE SEQUENCE [LARGE SCALE GENOMIC DNA]</scope>
    <source>
        <strain evidence="2 3">CC523</strain>
    </source>
</reference>
<sequence>MIDGITFLLMAATVFAAPLFIGKAREHDARLEPAEPMDWDAIEEETQTRHEDDCDAARKGER</sequence>
<accession>A0ABT9TP90</accession>
<proteinExistence type="predicted"/>
<feature type="region of interest" description="Disordered" evidence="1">
    <location>
        <begin position="43"/>
        <end position="62"/>
    </location>
</feature>
<organism evidence="2 3">
    <name type="scientific">Paenarthrobacter nicotinovorans</name>
    <name type="common">Arthrobacter nicotinovorans</name>
    <dbReference type="NCBI Taxonomy" id="29320"/>
    <lineage>
        <taxon>Bacteria</taxon>
        <taxon>Bacillati</taxon>
        <taxon>Actinomycetota</taxon>
        <taxon>Actinomycetes</taxon>
        <taxon>Micrococcales</taxon>
        <taxon>Micrococcaceae</taxon>
        <taxon>Paenarthrobacter</taxon>
    </lineage>
</organism>
<dbReference type="EMBL" id="JAUSSW010000004">
    <property type="protein sequence ID" value="MDQ0102312.1"/>
    <property type="molecule type" value="Genomic_DNA"/>
</dbReference>